<dbReference type="EMBL" id="CAEFZW010000007">
    <property type="protein sequence ID" value="CAB4255744.1"/>
    <property type="molecule type" value="Genomic_DNA"/>
</dbReference>
<comment type="caution">
    <text evidence="8">The sequence shown here is derived from an EMBL/GenBank/DDBJ whole genome shotgun (WGS) entry which is preliminary data.</text>
</comment>
<dbReference type="GO" id="GO:0016926">
    <property type="term" value="P:protein desumoylation"/>
    <property type="evidence" value="ECO:0007669"/>
    <property type="project" value="TreeGrafter"/>
</dbReference>
<feature type="compositionally biased region" description="Polar residues" evidence="6">
    <location>
        <begin position="821"/>
        <end position="841"/>
    </location>
</feature>
<sequence>MSGRRPKRSFSSTMPIDHLSSPPQMKSQHIYKNLHSLSTRYNNKGRSTPISEREINDMTSKNFIPSSPIADSRDSSRRILENVVVTTDNIDNGDIDEKFDSMDGSSPLKRRRTNYKSNGLLKGSSSPSVSSSPSRSKLFKRDSTKYKIPGTLEILTITKNSNVKRKPVLMTFINDNSVNPYIHFTYKSIELPDLYIDFNRDCETIMFDRKYTCFAFIFKKIRTCSIENNETRHTKILYWSNMNNNNNDDRKLNKINQYLVKSKAAYNIKILKTNTDILNEVTIRNNQLSKEKFRSIADETSRDIFNEFNKKRDLPASFLSKNFLSLQNKSTPSLNHRPLTKSGYSIQIPKNQSHDSRSSGPTSISSGSFYSNSKPSLNDHKLSDIRKSNRIQKKINIEDISKEEGHQEKPKLFKPKLRYKFNDDSKYTITNQDFKCLYNNDWINDTLIDFFTKYYVTESISKGIIQKDKASIMSSFFYTKLISDPHNYYENVKKWVQHSDLFSKKFIIIPINVNYHWFGCIIYNLDALFKFLVVKQKGETTDPTPVNDNTEKTSEKTQENEGTTTSYNENRPVKTGETDRHDDNNVLHSDDITEVAPIVQILTFDSLRGIHSRELDPIKDFLIAYAEDKYSLIVDKSWIKMKTCLVPQQPNMSDCGVHVILTIKKFFENPKETVDVWNSISRKNKEASKLVNEYFEKSKRNDNARKELRKFLWDLQATQIKLMKENNENNDDSEDEDDNYEDEDLEIIENIPELQKDNEEKGTEIEEGKNSPQDEKNSDSEEKNHTNIISSTQNEVKDISEEKNEKEIEDDVEDKIDENETSNLLTNDALNDSKTNQLSSVPPSPVGNAETFENDIRHISTEDIGAESTEKPIEINLKTIIIGNKVFTPTSAEHNTIDSDDEKSLSGNIISLPINETKGRISSKYFPKNLKRRVLGFRNEKSPTLSDKDYRENITDDEMSNNKLSSTNNAYLDDIDKNNKDSDTSYQNIIISDIDKDDDVNLIGQSSNISLYRNNIVTSEPDTNNGNSSQSDDNISNIKNNINRELYNNDSSNFIDLSSPSKRERLEFLEKEDNNNPSATIFSNTSDLE</sequence>
<dbReference type="AlphaFoldDB" id="A0A8H2ZHG6"/>
<dbReference type="SUPFAM" id="SSF54001">
    <property type="entry name" value="Cysteine proteinases"/>
    <property type="match status" value="1"/>
</dbReference>
<feature type="compositionally biased region" description="Basic and acidic residues" evidence="6">
    <location>
        <begin position="571"/>
        <end position="586"/>
    </location>
</feature>
<feature type="compositionally biased region" description="Low complexity" evidence="6">
    <location>
        <begin position="124"/>
        <end position="136"/>
    </location>
</feature>
<dbReference type="GO" id="GO:0005737">
    <property type="term" value="C:cytoplasm"/>
    <property type="evidence" value="ECO:0007669"/>
    <property type="project" value="TreeGrafter"/>
</dbReference>
<dbReference type="GO" id="GO:0005634">
    <property type="term" value="C:nucleus"/>
    <property type="evidence" value="ECO:0007669"/>
    <property type="project" value="TreeGrafter"/>
</dbReference>
<feature type="region of interest" description="Disordered" evidence="6">
    <location>
        <begin position="39"/>
        <end position="75"/>
    </location>
</feature>
<keyword evidence="5" id="KW-0378">Hydrolase</keyword>
<feature type="compositionally biased region" description="Basic and acidic residues" evidence="6">
    <location>
        <begin position="941"/>
        <end position="954"/>
    </location>
</feature>
<feature type="compositionally biased region" description="Polar residues" evidence="6">
    <location>
        <begin position="39"/>
        <end position="50"/>
    </location>
</feature>
<dbReference type="PROSITE" id="PS50600">
    <property type="entry name" value="ULP_PROTEASE"/>
    <property type="match status" value="1"/>
</dbReference>
<evidence type="ECO:0000256" key="5">
    <source>
        <dbReference type="ARBA" id="ARBA00022801"/>
    </source>
</evidence>
<comment type="similarity">
    <text evidence="1">Belongs to the peptidase C48 family.</text>
</comment>
<feature type="region of interest" description="Disordered" evidence="6">
    <location>
        <begin position="1"/>
        <end position="26"/>
    </location>
</feature>
<reference evidence="8 9" key="1">
    <citation type="submission" date="2020-05" db="EMBL/GenBank/DDBJ databases">
        <authorList>
            <person name="Casaregola S."/>
            <person name="Devillers H."/>
            <person name="Grondin C."/>
        </authorList>
    </citation>
    <scope>NUCLEOTIDE SEQUENCE [LARGE SCALE GENOMIC DNA]</scope>
    <source>
        <strain evidence="8 9">CLIB 1767</strain>
    </source>
</reference>
<dbReference type="RefSeq" id="XP_041407588.1">
    <property type="nucleotide sequence ID" value="XM_041551654.1"/>
</dbReference>
<dbReference type="Pfam" id="PF02902">
    <property type="entry name" value="Peptidase_C48"/>
    <property type="match status" value="1"/>
</dbReference>
<feature type="compositionally biased region" description="Basic and acidic residues" evidence="6">
    <location>
        <begin position="549"/>
        <end position="559"/>
    </location>
</feature>
<gene>
    <name evidence="8" type="ORF">KABA2_07S03498</name>
</gene>
<feature type="region of interest" description="Disordered" evidence="6">
    <location>
        <begin position="94"/>
        <end position="138"/>
    </location>
</feature>
<organism evidence="8 9">
    <name type="scientific">Maudiozyma barnettii</name>
    <dbReference type="NCBI Taxonomy" id="61262"/>
    <lineage>
        <taxon>Eukaryota</taxon>
        <taxon>Fungi</taxon>
        <taxon>Dikarya</taxon>
        <taxon>Ascomycota</taxon>
        <taxon>Saccharomycotina</taxon>
        <taxon>Saccharomycetes</taxon>
        <taxon>Saccharomycetales</taxon>
        <taxon>Saccharomycetaceae</taxon>
        <taxon>Maudiozyma</taxon>
    </lineage>
</organism>
<proteinExistence type="inferred from homology"/>
<evidence type="ECO:0000313" key="9">
    <source>
        <dbReference type="Proteomes" id="UP000644660"/>
    </source>
</evidence>
<evidence type="ECO:0000259" key="7">
    <source>
        <dbReference type="PROSITE" id="PS50600"/>
    </source>
</evidence>
<feature type="region of interest" description="Disordered" evidence="6">
    <location>
        <begin position="750"/>
        <end position="845"/>
    </location>
</feature>
<dbReference type="PANTHER" id="PTHR46896">
    <property type="entry name" value="SENTRIN-SPECIFIC PROTEASE"/>
    <property type="match status" value="1"/>
</dbReference>
<keyword evidence="3" id="KW-0645">Protease</keyword>
<dbReference type="GO" id="GO:0070139">
    <property type="term" value="F:SUMO-specific endopeptidase activity"/>
    <property type="evidence" value="ECO:0007669"/>
    <property type="project" value="TreeGrafter"/>
</dbReference>
<dbReference type="OrthoDB" id="442460at2759"/>
<dbReference type="PANTHER" id="PTHR46896:SF3">
    <property type="entry name" value="FI06413P-RELATED"/>
    <property type="match status" value="1"/>
</dbReference>
<name>A0A8H2ZHG6_9SACH</name>
<keyword evidence="9" id="KW-1185">Reference proteome</keyword>
<dbReference type="Proteomes" id="UP000644660">
    <property type="component" value="Unassembled WGS sequence"/>
</dbReference>
<evidence type="ECO:0000256" key="2">
    <source>
        <dbReference type="ARBA" id="ARBA00022553"/>
    </source>
</evidence>
<dbReference type="InterPro" id="IPR038765">
    <property type="entry name" value="Papain-like_cys_pep_sf"/>
</dbReference>
<protein>
    <submittedName>
        <fullName evidence="8">Similar to Saccharomyces cerevisiae YIL031W ULP2 Peptidase that deconjugates Smt3/SUMO-1 peptides from proteins</fullName>
    </submittedName>
</protein>
<feature type="compositionally biased region" description="Polar residues" evidence="6">
    <location>
        <begin position="560"/>
        <end position="569"/>
    </location>
</feature>
<evidence type="ECO:0000256" key="6">
    <source>
        <dbReference type="SAM" id="MobiDB-lite"/>
    </source>
</evidence>
<dbReference type="InterPro" id="IPR051947">
    <property type="entry name" value="Sentrin-specific_protease"/>
</dbReference>
<accession>A0A8H2ZHG6</accession>
<feature type="region of interest" description="Disordered" evidence="6">
    <location>
        <begin position="1069"/>
        <end position="1089"/>
    </location>
</feature>
<evidence type="ECO:0000256" key="3">
    <source>
        <dbReference type="ARBA" id="ARBA00022670"/>
    </source>
</evidence>
<evidence type="ECO:0000256" key="1">
    <source>
        <dbReference type="ARBA" id="ARBA00005234"/>
    </source>
</evidence>
<dbReference type="Gene3D" id="3.40.395.10">
    <property type="entry name" value="Adenoviral Proteinase, Chain A"/>
    <property type="match status" value="1"/>
</dbReference>
<feature type="region of interest" description="Disordered" evidence="6">
    <location>
        <begin position="346"/>
        <end position="385"/>
    </location>
</feature>
<feature type="compositionally biased region" description="Basic and acidic residues" evidence="6">
    <location>
        <begin position="754"/>
        <end position="785"/>
    </location>
</feature>
<dbReference type="InterPro" id="IPR003653">
    <property type="entry name" value="Peptidase_C48_C"/>
</dbReference>
<dbReference type="GO" id="GO:0006508">
    <property type="term" value="P:proteolysis"/>
    <property type="evidence" value="ECO:0007669"/>
    <property type="project" value="UniProtKB-KW"/>
</dbReference>
<keyword evidence="4" id="KW-0833">Ubl conjugation pathway</keyword>
<feature type="region of interest" description="Disordered" evidence="6">
    <location>
        <begin position="540"/>
        <end position="586"/>
    </location>
</feature>
<feature type="compositionally biased region" description="Acidic residues" evidence="6">
    <location>
        <begin position="807"/>
        <end position="820"/>
    </location>
</feature>
<evidence type="ECO:0000256" key="4">
    <source>
        <dbReference type="ARBA" id="ARBA00022786"/>
    </source>
</evidence>
<feature type="domain" description="Ubiquitin-like protease family profile" evidence="7">
    <location>
        <begin position="427"/>
        <end position="666"/>
    </location>
</feature>
<feature type="region of interest" description="Disordered" evidence="6">
    <location>
        <begin position="941"/>
        <end position="968"/>
    </location>
</feature>
<feature type="compositionally biased region" description="Polar residues" evidence="6">
    <location>
        <begin position="1075"/>
        <end position="1089"/>
    </location>
</feature>
<feature type="compositionally biased region" description="Basic and acidic residues" evidence="6">
    <location>
        <begin position="795"/>
        <end position="806"/>
    </location>
</feature>
<keyword evidence="2" id="KW-0597">Phosphoprotein</keyword>
<dbReference type="GeneID" id="64858803"/>
<evidence type="ECO:0000313" key="8">
    <source>
        <dbReference type="EMBL" id="CAB4255744.1"/>
    </source>
</evidence>
<feature type="compositionally biased region" description="Low complexity" evidence="6">
    <location>
        <begin position="358"/>
        <end position="371"/>
    </location>
</feature>